<keyword evidence="3" id="KW-0132">Cell division</keyword>
<proteinExistence type="predicted"/>
<sequence>MAAKIYTITSGKGGTGKSIFAVNLAAALAGLAKKTLLIDADLCMADIGLMLGMENSKITLHEVLADEANVADALYDGPNGLRVLPCSISLEGFKKADPSRIKDVISELTPNFEFIIIDTSTGINSATAASIEVCDEVLLVLTPDITSIADGSKMRAFAALLGKEVTGVILNRTMPVHDETYREKLMISLDLKVLEVLPEDVSIPDCIAGKSPVVTKYPYCEVAIAMNKLAALFSGIKMPEPEEGKGQKKQKNKKKRITGAKLPFSQSKK</sequence>
<dbReference type="Gene3D" id="3.40.50.300">
    <property type="entry name" value="P-loop containing nucleotide triphosphate hydrolases"/>
    <property type="match status" value="1"/>
</dbReference>
<evidence type="ECO:0000256" key="1">
    <source>
        <dbReference type="SAM" id="MobiDB-lite"/>
    </source>
</evidence>
<dbReference type="PANTHER" id="PTHR43384">
    <property type="entry name" value="SEPTUM SITE-DETERMINING PROTEIN MIND HOMOLOG, CHLOROPLASTIC-RELATED"/>
    <property type="match status" value="1"/>
</dbReference>
<evidence type="ECO:0000313" key="4">
    <source>
        <dbReference type="Proteomes" id="UP000010866"/>
    </source>
</evidence>
<keyword evidence="3" id="KW-0131">Cell cycle</keyword>
<dbReference type="InterPro" id="IPR027417">
    <property type="entry name" value="P-loop_NTPase"/>
</dbReference>
<dbReference type="InterPro" id="IPR050625">
    <property type="entry name" value="ParA/MinD_ATPase"/>
</dbReference>
<feature type="region of interest" description="Disordered" evidence="1">
    <location>
        <begin position="239"/>
        <end position="269"/>
    </location>
</feature>
<name>L0L0Z8_METHD</name>
<gene>
    <name evidence="3" type="ordered locus">Metho_1745</name>
</gene>
<protein>
    <submittedName>
        <fullName evidence="3">Cell division ATPase MinD, archaeal</fullName>
    </submittedName>
</protein>
<dbReference type="STRING" id="867904.Metho_1745"/>
<dbReference type="InterPro" id="IPR010224">
    <property type="entry name" value="MinD_archaea"/>
</dbReference>
<accession>L0L0Z8</accession>
<reference evidence="4" key="1">
    <citation type="submission" date="2012-02" db="EMBL/GenBank/DDBJ databases">
        <title>Complete sequence of chromosome of Methanomethylovorans hollandica DSM 15978.</title>
        <authorList>
            <person name="Lucas S."/>
            <person name="Copeland A."/>
            <person name="Lapidus A."/>
            <person name="Glavina del Rio T."/>
            <person name="Dalin E."/>
            <person name="Tice H."/>
            <person name="Bruce D."/>
            <person name="Goodwin L."/>
            <person name="Pitluck S."/>
            <person name="Peters L."/>
            <person name="Mikhailova N."/>
            <person name="Held B."/>
            <person name="Kyrpides N."/>
            <person name="Mavromatis K."/>
            <person name="Ivanova N."/>
            <person name="Brettin T."/>
            <person name="Detter J.C."/>
            <person name="Han C."/>
            <person name="Larimer F."/>
            <person name="Land M."/>
            <person name="Hauser L."/>
            <person name="Markowitz V."/>
            <person name="Cheng J.-F."/>
            <person name="Hugenholtz P."/>
            <person name="Woyke T."/>
            <person name="Wu D."/>
            <person name="Spring S."/>
            <person name="Schroeder M."/>
            <person name="Brambilla E."/>
            <person name="Klenk H.-P."/>
            <person name="Eisen J.A."/>
        </authorList>
    </citation>
    <scope>NUCLEOTIDE SEQUENCE [LARGE SCALE GENOMIC DNA]</scope>
    <source>
        <strain evidence="4">DSM 15978 / NBRC 107637 / DMS1</strain>
    </source>
</reference>
<feature type="compositionally biased region" description="Basic residues" evidence="1">
    <location>
        <begin position="247"/>
        <end position="258"/>
    </location>
</feature>
<dbReference type="Pfam" id="PF13614">
    <property type="entry name" value="AAA_31"/>
    <property type="match status" value="1"/>
</dbReference>
<evidence type="ECO:0000259" key="2">
    <source>
        <dbReference type="Pfam" id="PF13614"/>
    </source>
</evidence>
<dbReference type="Proteomes" id="UP000010866">
    <property type="component" value="Chromosome"/>
</dbReference>
<dbReference type="GO" id="GO:0016887">
    <property type="term" value="F:ATP hydrolysis activity"/>
    <property type="evidence" value="ECO:0007669"/>
    <property type="project" value="TreeGrafter"/>
</dbReference>
<dbReference type="GO" id="GO:0009898">
    <property type="term" value="C:cytoplasmic side of plasma membrane"/>
    <property type="evidence" value="ECO:0007669"/>
    <property type="project" value="TreeGrafter"/>
</dbReference>
<dbReference type="KEGG" id="mhz:Metho_1745"/>
<dbReference type="GO" id="GO:0005829">
    <property type="term" value="C:cytosol"/>
    <property type="evidence" value="ECO:0007669"/>
    <property type="project" value="TreeGrafter"/>
</dbReference>
<dbReference type="GO" id="GO:0005524">
    <property type="term" value="F:ATP binding"/>
    <property type="evidence" value="ECO:0007669"/>
    <property type="project" value="TreeGrafter"/>
</dbReference>
<dbReference type="AlphaFoldDB" id="L0L0Z8"/>
<organism evidence="3 4">
    <name type="scientific">Methanomethylovorans hollandica (strain DSM 15978 / NBRC 107637 / DMS1)</name>
    <dbReference type="NCBI Taxonomy" id="867904"/>
    <lineage>
        <taxon>Archaea</taxon>
        <taxon>Methanobacteriati</taxon>
        <taxon>Methanobacteriota</taxon>
        <taxon>Stenosarchaea group</taxon>
        <taxon>Methanomicrobia</taxon>
        <taxon>Methanosarcinales</taxon>
        <taxon>Methanosarcinaceae</taxon>
        <taxon>Methanomethylovorans</taxon>
    </lineage>
</organism>
<dbReference type="HOGENOM" id="CLU_037612_0_3_2"/>
<keyword evidence="4" id="KW-1185">Reference proteome</keyword>
<dbReference type="GO" id="GO:0051782">
    <property type="term" value="P:negative regulation of cell division"/>
    <property type="evidence" value="ECO:0007669"/>
    <property type="project" value="TreeGrafter"/>
</dbReference>
<dbReference type="GO" id="GO:0051301">
    <property type="term" value="P:cell division"/>
    <property type="evidence" value="ECO:0007669"/>
    <property type="project" value="UniProtKB-KW"/>
</dbReference>
<evidence type="ECO:0000313" key="3">
    <source>
        <dbReference type="EMBL" id="AGB49934.1"/>
    </source>
</evidence>
<dbReference type="PANTHER" id="PTHR43384:SF10">
    <property type="entry name" value="ATPASE INVOLVED IN CHROMOSOME PARTITIONING, PARA_MIND FAMILY"/>
    <property type="match status" value="1"/>
</dbReference>
<dbReference type="InterPro" id="IPR025669">
    <property type="entry name" value="AAA_dom"/>
</dbReference>
<dbReference type="EMBL" id="CP003362">
    <property type="protein sequence ID" value="AGB49934.1"/>
    <property type="molecule type" value="Genomic_DNA"/>
</dbReference>
<dbReference type="SUPFAM" id="SSF52540">
    <property type="entry name" value="P-loop containing nucleoside triphosphate hydrolases"/>
    <property type="match status" value="1"/>
</dbReference>
<feature type="domain" description="AAA" evidence="2">
    <location>
        <begin position="4"/>
        <end position="148"/>
    </location>
</feature>
<dbReference type="NCBIfam" id="TIGR01969">
    <property type="entry name" value="minD_arch"/>
    <property type="match status" value="1"/>
</dbReference>